<dbReference type="EMBL" id="MDUX01000011">
    <property type="protein sequence ID" value="KAF7599948.1"/>
    <property type="molecule type" value="Genomic_DNA"/>
</dbReference>
<accession>A0A272EWK6</accession>
<reference evidence="2 5" key="1">
    <citation type="submission" date="2016-08" db="EMBL/GenBank/DDBJ databases">
        <title>Candidatus Dactylopiibacterium carminicum genome sequence.</title>
        <authorList>
            <person name="Ramirez-Puebla S.T."/>
            <person name="Ormeno-Orrillo E."/>
            <person name="Vera-Ponce De Leon A."/>
            <person name="Luis L."/>
            <person name="Sanchez-Flores A."/>
            <person name="Monica R."/>
            <person name="Martinez-Romero E."/>
        </authorList>
    </citation>
    <scope>NUCLEOTIDE SEQUENCE [LARGE SCALE GENOMIC DNA]</scope>
    <source>
        <strain evidence="2">END1</strain>
    </source>
</reference>
<dbReference type="OrthoDB" id="5572581at2"/>
<protein>
    <recommendedName>
        <fullName evidence="1">PilZ domain-containing protein</fullName>
    </recommendedName>
</protein>
<evidence type="ECO:0000313" key="5">
    <source>
        <dbReference type="Proteomes" id="UP000623509"/>
    </source>
</evidence>
<dbReference type="Gene3D" id="2.40.10.220">
    <property type="entry name" value="predicted glycosyltransferase like domains"/>
    <property type="match status" value="1"/>
</dbReference>
<gene>
    <name evidence="2" type="ORF">BGI27_04990</name>
    <name evidence="3" type="ORF">CGU29_03950</name>
</gene>
<organism evidence="3 4">
    <name type="scientific">Candidatus Dactylopiibacterium carminicum</name>
    <dbReference type="NCBI Taxonomy" id="857335"/>
    <lineage>
        <taxon>Bacteria</taxon>
        <taxon>Pseudomonadati</taxon>
        <taxon>Pseudomonadota</taxon>
        <taxon>Betaproteobacteria</taxon>
        <taxon>Rhodocyclales</taxon>
        <taxon>Rhodocyclaceae</taxon>
        <taxon>Candidatus Dactylopiibacterium</taxon>
    </lineage>
</organism>
<sequence length="251" mass="27048">MALRSAAAVGRAVEPIPADMDVSPFTVLDVLQITQDLQRLAESGAAITLYPPGQVSYVLGRLGEVDGAAGKIVFDPVGEPIVPTGEQLFVALQGGTKYQFVTAWQPEAPGMSARRMAMPLPQRLVKLQRRRHMRQNAPIGLPFQADFGFAGRAYSLSVVDLSPGGVGLRASPKEAGRLVIGRRLPQVRLWLGDGIAIEVDLEIRSRFLWRTYLLGEQYLIGCSFPALGADDEAVLQAALARLNRSMGAAAE</sequence>
<dbReference type="Pfam" id="PF07238">
    <property type="entry name" value="PilZ"/>
    <property type="match status" value="1"/>
</dbReference>
<dbReference type="GO" id="GO:0035438">
    <property type="term" value="F:cyclic-di-GMP binding"/>
    <property type="evidence" value="ECO:0007669"/>
    <property type="project" value="InterPro"/>
</dbReference>
<comment type="caution">
    <text evidence="3">The sequence shown here is derived from an EMBL/GenBank/DDBJ whole genome shotgun (WGS) entry which is preliminary data.</text>
</comment>
<dbReference type="Proteomes" id="UP000216107">
    <property type="component" value="Unassembled WGS sequence"/>
</dbReference>
<proteinExistence type="predicted"/>
<dbReference type="Proteomes" id="UP000623509">
    <property type="component" value="Unassembled WGS sequence"/>
</dbReference>
<dbReference type="AlphaFoldDB" id="A0A272EWK6"/>
<dbReference type="InterPro" id="IPR009875">
    <property type="entry name" value="PilZ_domain"/>
</dbReference>
<keyword evidence="5" id="KW-1185">Reference proteome</keyword>
<reference evidence="3 4" key="2">
    <citation type="submission" date="2017-07" db="EMBL/GenBank/DDBJ databases">
        <title>Candidatus Dactylopiibacterium carminicum, a nitrogen-fixing symbiont of the cochineal insect Dactylopius coccus and Dactylopius opuntiae (Hemiptera: Coccoidea: Dactylopiidae).</title>
        <authorList>
            <person name="Vera A."/>
        </authorList>
    </citation>
    <scope>NUCLEOTIDE SEQUENCE [LARGE SCALE GENOMIC DNA]</scope>
    <source>
        <strain evidence="3 4">NFDCM</strain>
    </source>
</reference>
<name>A0A272EWK6_9RHOO</name>
<dbReference type="RefSeq" id="WP_095523810.1">
    <property type="nucleotide sequence ID" value="NZ_MDUX01000011.1"/>
</dbReference>
<evidence type="ECO:0000313" key="4">
    <source>
        <dbReference type="Proteomes" id="UP000216107"/>
    </source>
</evidence>
<evidence type="ECO:0000313" key="2">
    <source>
        <dbReference type="EMBL" id="KAF7599948.1"/>
    </source>
</evidence>
<feature type="domain" description="PilZ" evidence="1">
    <location>
        <begin position="128"/>
        <end position="240"/>
    </location>
</feature>
<evidence type="ECO:0000313" key="3">
    <source>
        <dbReference type="EMBL" id="PAS94471.1"/>
    </source>
</evidence>
<dbReference type="EMBL" id="NMRN01000007">
    <property type="protein sequence ID" value="PAS94471.1"/>
    <property type="molecule type" value="Genomic_DNA"/>
</dbReference>
<evidence type="ECO:0000259" key="1">
    <source>
        <dbReference type="Pfam" id="PF07238"/>
    </source>
</evidence>